<dbReference type="SFLD" id="SFLDS00003">
    <property type="entry name" value="Haloacid_Dehalogenase"/>
    <property type="match status" value="1"/>
</dbReference>
<dbReference type="InterPro" id="IPR023214">
    <property type="entry name" value="HAD_sf"/>
</dbReference>
<dbReference type="AlphaFoldDB" id="A0A1M6SZI4"/>
<dbReference type="InterPro" id="IPR050155">
    <property type="entry name" value="HAD-like_hydrolase_sf"/>
</dbReference>
<dbReference type="SFLD" id="SFLDG01129">
    <property type="entry name" value="C1.5:_HAD__Beta-PGM__Phosphata"/>
    <property type="match status" value="1"/>
</dbReference>
<protein>
    <submittedName>
        <fullName evidence="1">Haloacid dehalogenase superfamily, subfamily IA, variant 1 with third motif having Dx(3-4)D or Dx(3-4)E</fullName>
    </submittedName>
</protein>
<dbReference type="PANTHER" id="PTHR43434">
    <property type="entry name" value="PHOSPHOGLYCOLATE PHOSPHATASE"/>
    <property type="match status" value="1"/>
</dbReference>
<evidence type="ECO:0000313" key="2">
    <source>
        <dbReference type="Proteomes" id="UP000184363"/>
    </source>
</evidence>
<dbReference type="EMBL" id="FRAP01000007">
    <property type="protein sequence ID" value="SHK50125.1"/>
    <property type="molecule type" value="Genomic_DNA"/>
</dbReference>
<dbReference type="GO" id="GO:0006281">
    <property type="term" value="P:DNA repair"/>
    <property type="evidence" value="ECO:0007669"/>
    <property type="project" value="TreeGrafter"/>
</dbReference>
<organism evidence="1 2">
    <name type="scientific">Pseudonocardia thermophila</name>
    <dbReference type="NCBI Taxonomy" id="1848"/>
    <lineage>
        <taxon>Bacteria</taxon>
        <taxon>Bacillati</taxon>
        <taxon>Actinomycetota</taxon>
        <taxon>Actinomycetes</taxon>
        <taxon>Pseudonocardiales</taxon>
        <taxon>Pseudonocardiaceae</taxon>
        <taxon>Pseudonocardia</taxon>
    </lineage>
</organism>
<sequence>MTDRADTAHPDTAHPDTAIVDVDGTLVDTNYHHALAWFRAFRRFGVTLPVWRLHRAIGMGGDQLVPAVAGNRFEDDHGDAVREAWKDEFDPLMGEVRPFGGVCELLTAFGESGLKVVLASSGAPEHVDAYLDLFDGRRLADAWTTSEDVDRTKPEPDLITAALDRVRGEVGIVIGDSVWDFRAAERAGQRGYAIRTGGFSESELREAGARNVFESLPELHQALPRILG</sequence>
<dbReference type="InterPro" id="IPR006439">
    <property type="entry name" value="HAD-SF_hydro_IA"/>
</dbReference>
<dbReference type="SUPFAM" id="SSF56784">
    <property type="entry name" value="HAD-like"/>
    <property type="match status" value="1"/>
</dbReference>
<dbReference type="Gene3D" id="1.10.150.240">
    <property type="entry name" value="Putative phosphatase, domain 2"/>
    <property type="match status" value="1"/>
</dbReference>
<dbReference type="InterPro" id="IPR023198">
    <property type="entry name" value="PGP-like_dom2"/>
</dbReference>
<dbReference type="InterPro" id="IPR036412">
    <property type="entry name" value="HAD-like_sf"/>
</dbReference>
<dbReference type="NCBIfam" id="TIGR01549">
    <property type="entry name" value="HAD-SF-IA-v1"/>
    <property type="match status" value="1"/>
</dbReference>
<dbReference type="OrthoDB" id="9793014at2"/>
<dbReference type="Proteomes" id="UP000184363">
    <property type="component" value="Unassembled WGS sequence"/>
</dbReference>
<accession>A0A1M6SZI4</accession>
<gene>
    <name evidence="1" type="ORF">SAMN05443637_10757</name>
</gene>
<reference evidence="1 2" key="1">
    <citation type="submission" date="2016-11" db="EMBL/GenBank/DDBJ databases">
        <authorList>
            <person name="Jaros S."/>
            <person name="Januszkiewicz K."/>
            <person name="Wedrychowicz H."/>
        </authorList>
    </citation>
    <scope>NUCLEOTIDE SEQUENCE [LARGE SCALE GENOMIC DNA]</scope>
    <source>
        <strain evidence="1 2">DSM 43832</strain>
    </source>
</reference>
<dbReference type="STRING" id="1848.SAMN05443637_10757"/>
<dbReference type="PANTHER" id="PTHR43434:SF16">
    <property type="entry name" value="BLL8046 PROTEIN"/>
    <property type="match status" value="1"/>
</dbReference>
<proteinExistence type="predicted"/>
<name>A0A1M6SZI4_PSETH</name>
<evidence type="ECO:0000313" key="1">
    <source>
        <dbReference type="EMBL" id="SHK50125.1"/>
    </source>
</evidence>
<dbReference type="GO" id="GO:0008967">
    <property type="term" value="F:phosphoglycolate phosphatase activity"/>
    <property type="evidence" value="ECO:0007669"/>
    <property type="project" value="TreeGrafter"/>
</dbReference>
<dbReference type="RefSeq" id="WP_073456926.1">
    <property type="nucleotide sequence ID" value="NZ_CALGVN010000045.1"/>
</dbReference>
<dbReference type="Gene3D" id="3.40.50.1000">
    <property type="entry name" value="HAD superfamily/HAD-like"/>
    <property type="match status" value="1"/>
</dbReference>
<dbReference type="GO" id="GO:0005829">
    <property type="term" value="C:cytosol"/>
    <property type="evidence" value="ECO:0007669"/>
    <property type="project" value="TreeGrafter"/>
</dbReference>
<keyword evidence="2" id="KW-1185">Reference proteome</keyword>
<dbReference type="Pfam" id="PF00702">
    <property type="entry name" value="Hydrolase"/>
    <property type="match status" value="1"/>
</dbReference>